<organism evidence="7 8">
    <name type="scientific">Marasmiellus scandens</name>
    <dbReference type="NCBI Taxonomy" id="2682957"/>
    <lineage>
        <taxon>Eukaryota</taxon>
        <taxon>Fungi</taxon>
        <taxon>Dikarya</taxon>
        <taxon>Basidiomycota</taxon>
        <taxon>Agaricomycotina</taxon>
        <taxon>Agaricomycetes</taxon>
        <taxon>Agaricomycetidae</taxon>
        <taxon>Agaricales</taxon>
        <taxon>Marasmiineae</taxon>
        <taxon>Omphalotaceae</taxon>
        <taxon>Marasmiellus</taxon>
    </lineage>
</organism>
<dbReference type="InterPro" id="IPR003107">
    <property type="entry name" value="HAT"/>
</dbReference>
<evidence type="ECO:0000259" key="6">
    <source>
        <dbReference type="Pfam" id="PF08640"/>
    </source>
</evidence>
<keyword evidence="4" id="KW-0677">Repeat</keyword>
<comment type="caution">
    <text evidence="7">The sequence shown here is derived from an EMBL/GenBank/DDBJ whole genome shotgun (WGS) entry which is preliminary data.</text>
</comment>
<sequence>MERVQFEQEQMLAELKDLVEKKLFTVKETKQILKQRTQYEAALVRRVAKKADFLRYAEYEMRLEELRRKRAERLKIASSPTTVSDYSLVKRQFNIFERALKRFKSDVGLWIEYIKVAKKQGARTLVGRIMARAVQLHPNVPALYILAAEHELEHLSPSSARSMLQRGIRMNEESMEMWREYVKMELGFMETVRRRWETLGVSGENEGKEVMDGSVVCAVISSAVKGKMIFFVLMHM</sequence>
<accession>A0ABR1K7T8</accession>
<dbReference type="Pfam" id="PF08640">
    <property type="entry name" value="U3_assoc_6"/>
    <property type="match status" value="1"/>
</dbReference>
<gene>
    <name evidence="7" type="primary">UTP6</name>
    <name evidence="7" type="ORF">VKT23_001046</name>
</gene>
<dbReference type="SMART" id="SM00386">
    <property type="entry name" value="HAT"/>
    <property type="match status" value="4"/>
</dbReference>
<reference evidence="7 8" key="1">
    <citation type="submission" date="2024-01" db="EMBL/GenBank/DDBJ databases">
        <title>A draft genome for the cacao thread blight pathogen Marasmiellus scandens.</title>
        <authorList>
            <person name="Baruah I.K."/>
            <person name="Leung J."/>
            <person name="Bukari Y."/>
            <person name="Amoako-Attah I."/>
            <person name="Meinhardt L.W."/>
            <person name="Bailey B.A."/>
            <person name="Cohen S.P."/>
        </authorList>
    </citation>
    <scope>NUCLEOTIDE SEQUENCE [LARGE SCALE GENOMIC DNA]</scope>
    <source>
        <strain evidence="7 8">GH-19</strain>
    </source>
</reference>
<dbReference type="EMBL" id="JBANRG010000001">
    <property type="protein sequence ID" value="KAK7472941.1"/>
    <property type="molecule type" value="Genomic_DNA"/>
</dbReference>
<comment type="similarity">
    <text evidence="2">Belongs to the UTP6 family.</text>
</comment>
<dbReference type="PANTHER" id="PTHR23271">
    <property type="entry name" value="HEPATOCELLULAR CARCINOMA-ASSOCIATED ANTIGEN 66"/>
    <property type="match status" value="1"/>
</dbReference>
<comment type="subcellular location">
    <subcellularLocation>
        <location evidence="1">Nucleus</location>
        <location evidence="1">Nucleolus</location>
    </subcellularLocation>
</comment>
<keyword evidence="5" id="KW-0539">Nucleus</keyword>
<feature type="domain" description="U3 small nucleolar RNA-associated protein 6 N-terminal" evidence="6">
    <location>
        <begin position="9"/>
        <end position="91"/>
    </location>
</feature>
<evidence type="ECO:0000256" key="4">
    <source>
        <dbReference type="ARBA" id="ARBA00022737"/>
    </source>
</evidence>
<evidence type="ECO:0000313" key="8">
    <source>
        <dbReference type="Proteomes" id="UP001498398"/>
    </source>
</evidence>
<dbReference type="Proteomes" id="UP001498398">
    <property type="component" value="Unassembled WGS sequence"/>
</dbReference>
<dbReference type="PANTHER" id="PTHR23271:SF1">
    <property type="entry name" value="U3 SMALL NUCLEOLAR RNA-ASSOCIATED PROTEIN 6 HOMOLOG"/>
    <property type="match status" value="1"/>
</dbReference>
<evidence type="ECO:0000256" key="1">
    <source>
        <dbReference type="ARBA" id="ARBA00004604"/>
    </source>
</evidence>
<dbReference type="InterPro" id="IPR011990">
    <property type="entry name" value="TPR-like_helical_dom_sf"/>
</dbReference>
<dbReference type="Gene3D" id="1.25.40.10">
    <property type="entry name" value="Tetratricopeptide repeat domain"/>
    <property type="match status" value="1"/>
</dbReference>
<evidence type="ECO:0000256" key="5">
    <source>
        <dbReference type="ARBA" id="ARBA00023242"/>
    </source>
</evidence>
<proteinExistence type="inferred from homology"/>
<dbReference type="InterPro" id="IPR055347">
    <property type="entry name" value="UTP6_N"/>
</dbReference>
<evidence type="ECO:0000256" key="3">
    <source>
        <dbReference type="ARBA" id="ARBA00022552"/>
    </source>
</evidence>
<keyword evidence="3" id="KW-0698">rRNA processing</keyword>
<keyword evidence="8" id="KW-1185">Reference proteome</keyword>
<dbReference type="SUPFAM" id="SSF48452">
    <property type="entry name" value="TPR-like"/>
    <property type="match status" value="1"/>
</dbReference>
<protein>
    <submittedName>
        <fullName evidence="7">U3 snoRNP protein</fullName>
    </submittedName>
</protein>
<name>A0ABR1K7T8_9AGAR</name>
<evidence type="ECO:0000313" key="7">
    <source>
        <dbReference type="EMBL" id="KAK7472941.1"/>
    </source>
</evidence>
<dbReference type="InterPro" id="IPR013949">
    <property type="entry name" value="Utp6"/>
</dbReference>
<evidence type="ECO:0000256" key="2">
    <source>
        <dbReference type="ARBA" id="ARBA00010734"/>
    </source>
</evidence>